<feature type="chain" id="PRO_5002528621" description="Conidiation-specific protein" evidence="1">
    <location>
        <begin position="23"/>
        <end position="308"/>
    </location>
</feature>
<reference evidence="2 3" key="1">
    <citation type="submission" date="2015-02" db="EMBL/GenBank/DDBJ databases">
        <title>Draft Genome Sequences of Two Closely-Related Aflatoxigenic Aspergillus Species Obtained from the Cote d'Ivoire.</title>
        <authorList>
            <person name="Moore G.G."/>
            <person name="Beltz S.B."/>
            <person name="Mack B.M."/>
        </authorList>
    </citation>
    <scope>NUCLEOTIDE SEQUENCE [LARGE SCALE GENOMIC DNA]</scope>
    <source>
        <strain evidence="2 3">SRRC1468</strain>
    </source>
</reference>
<organism evidence="2 3">
    <name type="scientific">Aspergillus rambellii</name>
    <dbReference type="NCBI Taxonomy" id="308745"/>
    <lineage>
        <taxon>Eukaryota</taxon>
        <taxon>Fungi</taxon>
        <taxon>Dikarya</taxon>
        <taxon>Ascomycota</taxon>
        <taxon>Pezizomycotina</taxon>
        <taxon>Eurotiomycetes</taxon>
        <taxon>Eurotiomycetidae</taxon>
        <taxon>Eurotiales</taxon>
        <taxon>Aspergillaceae</taxon>
        <taxon>Aspergillus</taxon>
        <taxon>Aspergillus subgen. Nidulantes</taxon>
    </lineage>
</organism>
<evidence type="ECO:0000256" key="1">
    <source>
        <dbReference type="SAM" id="SignalP"/>
    </source>
</evidence>
<dbReference type="EMBL" id="JZBS01004128">
    <property type="protein sequence ID" value="KKK12041.1"/>
    <property type="molecule type" value="Genomic_DNA"/>
</dbReference>
<name>A0A0F8UMD3_9EURO</name>
<gene>
    <name evidence="2" type="ORF">ARAM_000987</name>
</gene>
<protein>
    <recommendedName>
        <fullName evidence="4">Conidiation-specific protein</fullName>
    </recommendedName>
</protein>
<dbReference type="STRING" id="308745.A0A0F8UMD3"/>
<keyword evidence="3" id="KW-1185">Reference proteome</keyword>
<evidence type="ECO:0008006" key="4">
    <source>
        <dbReference type="Google" id="ProtNLM"/>
    </source>
</evidence>
<comment type="caution">
    <text evidence="2">The sequence shown here is derived from an EMBL/GenBank/DDBJ whole genome shotgun (WGS) entry which is preliminary data.</text>
</comment>
<dbReference type="SUPFAM" id="SSF55486">
    <property type="entry name" value="Metalloproteases ('zincins'), catalytic domain"/>
    <property type="match status" value="1"/>
</dbReference>
<keyword evidence="1" id="KW-0732">Signal</keyword>
<accession>A0A0F8UMD3</accession>
<dbReference type="OrthoDB" id="2142213at2759"/>
<proteinExistence type="predicted"/>
<dbReference type="Proteomes" id="UP000034291">
    <property type="component" value="Unassembled WGS sequence"/>
</dbReference>
<evidence type="ECO:0000313" key="3">
    <source>
        <dbReference type="Proteomes" id="UP000034291"/>
    </source>
</evidence>
<evidence type="ECO:0000313" key="2">
    <source>
        <dbReference type="EMBL" id="KKK12041.1"/>
    </source>
</evidence>
<feature type="signal peptide" evidence="1">
    <location>
        <begin position="1"/>
        <end position="22"/>
    </location>
</feature>
<dbReference type="AlphaFoldDB" id="A0A0F8UMD3"/>
<sequence>MPSMSTMKFLSAMAILCTVVQAQTLDKPALTPNLDYLLQGNTDNLQPAASHYGKWEDGWIPADCKSIAEDQQLNPTDFEVYDVFYGDCGDAWSFCRHKSSSDSIDTIIDTFGRVPVRMRSWVRHVLTIPGDNWAFNSNGNIAFSGTTSQNLDVALHETGHSLDLLGAYGETLSSSQTWLDNYNQDPNVPDEYARSNQVENVAQNTVVGIYDKVVPGGFGSVQPNWGNIFHQYSTLQSMAKDTIIPGGTCDRHLANSETVSMASTQSNATRMARIRRVKPSHSFRQTYDNIVEGFTPFSTKDTCHFSWA</sequence>